<reference evidence="9" key="2">
    <citation type="journal article" date="2016" name="Mol. Ecol.">
        <title>Population genomics of the filarial nematode parasite Wuchereria bancrofti from mosquitoes.</title>
        <authorList>
            <person name="Small S.T."/>
            <person name="Reimer L.J."/>
            <person name="Tisch D.J."/>
            <person name="King C.L."/>
            <person name="Christensen B.M."/>
            <person name="Siba P.M."/>
            <person name="Kazura J.W."/>
            <person name="Serre D."/>
            <person name="Zimmerman P.A."/>
        </authorList>
    </citation>
    <scope>NUCLEOTIDE SEQUENCE</scope>
    <source>
        <strain evidence="9">pt0022</strain>
    </source>
</reference>
<evidence type="ECO:0000313" key="9">
    <source>
        <dbReference type="Proteomes" id="UP000093561"/>
    </source>
</evidence>
<dbReference type="NCBIfam" id="TIGR01020">
    <property type="entry name" value="uS5_euk_arch"/>
    <property type="match status" value="1"/>
</dbReference>
<evidence type="ECO:0000256" key="2">
    <source>
        <dbReference type="ARBA" id="ARBA00022980"/>
    </source>
</evidence>
<dbReference type="InterPro" id="IPR005324">
    <property type="entry name" value="Ribosomal_uS5_C"/>
</dbReference>
<dbReference type="GO" id="GO:0003723">
    <property type="term" value="F:RNA binding"/>
    <property type="evidence" value="ECO:0007669"/>
    <property type="project" value="InterPro"/>
</dbReference>
<dbReference type="GO" id="GO:0022627">
    <property type="term" value="C:cytosolic small ribosomal subunit"/>
    <property type="evidence" value="ECO:0007669"/>
    <property type="project" value="TreeGrafter"/>
</dbReference>
<evidence type="ECO:0000256" key="5">
    <source>
        <dbReference type="ARBA" id="ARBA00035407"/>
    </source>
</evidence>
<dbReference type="InterPro" id="IPR000851">
    <property type="entry name" value="Ribosomal_uS5"/>
</dbReference>
<evidence type="ECO:0000256" key="7">
    <source>
        <dbReference type="RuleBase" id="RU003823"/>
    </source>
</evidence>
<organism evidence="9 10">
    <name type="scientific">Wuchereria bancrofti</name>
    <dbReference type="NCBI Taxonomy" id="6293"/>
    <lineage>
        <taxon>Eukaryota</taxon>
        <taxon>Metazoa</taxon>
        <taxon>Ecdysozoa</taxon>
        <taxon>Nematoda</taxon>
        <taxon>Chromadorea</taxon>
        <taxon>Rhabditida</taxon>
        <taxon>Spirurina</taxon>
        <taxon>Spiruromorpha</taxon>
        <taxon>Filarioidea</taxon>
        <taxon>Onchocercidae</taxon>
        <taxon>Wuchereria</taxon>
    </lineage>
</organism>
<dbReference type="PANTHER" id="PTHR13718">
    <property type="entry name" value="RIBOSOMAL S SUBUNIT"/>
    <property type="match status" value="1"/>
</dbReference>
<evidence type="ECO:0000259" key="8">
    <source>
        <dbReference type="PROSITE" id="PS50881"/>
    </source>
</evidence>
<dbReference type="AlphaFoldDB" id="A0AAF5PGM2"/>
<dbReference type="Gene3D" id="3.30.230.10">
    <property type="match status" value="1"/>
</dbReference>
<dbReference type="Pfam" id="PF03719">
    <property type="entry name" value="Ribosomal_S5_C"/>
    <property type="match status" value="1"/>
</dbReference>
<dbReference type="InterPro" id="IPR014721">
    <property type="entry name" value="Ribsml_uS5_D2-typ_fold_subgr"/>
</dbReference>
<keyword evidence="3 6" id="KW-0687">Ribonucleoprotein</keyword>
<dbReference type="Proteomes" id="UP000093561">
    <property type="component" value="Unassembled WGS sequence"/>
</dbReference>
<dbReference type="WBParaSite" id="mrna-Wban_00397">
    <property type="protein sequence ID" value="mrna-Wban_00397"/>
    <property type="gene ID" value="Wban_00397"/>
</dbReference>
<dbReference type="Pfam" id="PF00333">
    <property type="entry name" value="Ribosomal_S5"/>
    <property type="match status" value="1"/>
</dbReference>
<proteinExistence type="inferred from homology"/>
<accession>A0AAF5PGM2</accession>
<reference evidence="9" key="1">
    <citation type="submission" date="2015-03" db="EMBL/GenBank/DDBJ databases">
        <title>Wuchereria bancrofti Genome Sequencing Papua New Guinea Strain.</title>
        <authorList>
            <person name="Small S.T."/>
            <person name="Serre D."/>
            <person name="Zimmerman P.A."/>
        </authorList>
    </citation>
    <scope>NUCLEOTIDE SEQUENCE [LARGE SCALE GENOMIC DNA]</scope>
    <source>
        <strain evidence="9">pt0022</strain>
    </source>
</reference>
<comment type="similarity">
    <text evidence="1 7">Belongs to the universal ribosomal protein uS5 family.</text>
</comment>
<dbReference type="Gene3D" id="3.30.160.20">
    <property type="match status" value="1"/>
</dbReference>
<dbReference type="FunFam" id="3.30.160.20:FF:000002">
    <property type="entry name" value="40S ribosomal protein S2"/>
    <property type="match status" value="1"/>
</dbReference>
<dbReference type="GO" id="GO:0003735">
    <property type="term" value="F:structural constituent of ribosome"/>
    <property type="evidence" value="ECO:0007669"/>
    <property type="project" value="UniProtKB-UniRule"/>
</dbReference>
<evidence type="ECO:0000256" key="4">
    <source>
        <dbReference type="ARBA" id="ARBA00035255"/>
    </source>
</evidence>
<dbReference type="InterPro" id="IPR013810">
    <property type="entry name" value="Ribosomal_uS5_N"/>
</dbReference>
<dbReference type="InterPro" id="IPR020568">
    <property type="entry name" value="Ribosomal_Su5_D2-typ_SF"/>
</dbReference>
<evidence type="ECO:0000256" key="6">
    <source>
        <dbReference type="PROSITE-ProRule" id="PRU00268"/>
    </source>
</evidence>
<feature type="domain" description="S5 DRBM" evidence="8">
    <location>
        <begin position="118"/>
        <end position="181"/>
    </location>
</feature>
<dbReference type="InterPro" id="IPR005711">
    <property type="entry name" value="Ribosomal_uS5_euk/arc"/>
</dbReference>
<dbReference type="PANTHER" id="PTHR13718:SF4">
    <property type="entry name" value="40S RIBOSOMAL PROTEIN S2"/>
    <property type="match status" value="1"/>
</dbReference>
<protein>
    <recommendedName>
        <fullName evidence="4">Small ribosomal subunit protein uS5</fullName>
    </recommendedName>
    <alternativeName>
        <fullName evidence="5">40S ribosomal protein S2</fullName>
    </alternativeName>
</protein>
<evidence type="ECO:0000256" key="3">
    <source>
        <dbReference type="ARBA" id="ARBA00023274"/>
    </source>
</evidence>
<dbReference type="GO" id="GO:0006412">
    <property type="term" value="P:translation"/>
    <property type="evidence" value="ECO:0007669"/>
    <property type="project" value="InterPro"/>
</dbReference>
<dbReference type="PROSITE" id="PS50881">
    <property type="entry name" value="S5_DSRBD"/>
    <property type="match status" value="1"/>
</dbReference>
<sequence length="280" mass="31219">MTSCAHLMLLKNIRFYAMDRRGGFQGGFGSVNTGSFDNHTSVNHAERWPSSTRNQGAGPRRIGSGLRRITIDWDKPWIPVTKLGRLVKDGRVATIEEIYYKSIPILEYQIVDLLVPNLKEQVLKILPVQKEVRSGLRTRFRAFVAIGDKNGHVGLGMQCAKRVSTAIRLAIYRAKTAVVPVRRAYWHTGHGLPHTIPCKIMVRYCDVRVTLYPAPRGTGVSAPPIVQKLLHLGGIQDCYTSASSYRTLGPVAKATFLAIQRAYLFESKSGKIDVDNAFRS</sequence>
<name>A0AAF5PGM2_WUCBA</name>
<reference evidence="10" key="3">
    <citation type="submission" date="2024-02" db="UniProtKB">
        <authorList>
            <consortium name="WormBaseParasite"/>
        </authorList>
    </citation>
    <scope>IDENTIFICATION</scope>
    <source>
        <strain evidence="10">pt0022</strain>
    </source>
</reference>
<evidence type="ECO:0000313" key="10">
    <source>
        <dbReference type="WBParaSite" id="mrna-Wban_00397"/>
    </source>
</evidence>
<evidence type="ECO:0000256" key="1">
    <source>
        <dbReference type="ARBA" id="ARBA00008945"/>
    </source>
</evidence>
<keyword evidence="2 6" id="KW-0689">Ribosomal protein</keyword>
<dbReference type="SUPFAM" id="SSF54768">
    <property type="entry name" value="dsRNA-binding domain-like"/>
    <property type="match status" value="1"/>
</dbReference>
<dbReference type="FunFam" id="3.30.230.10:FF:000004">
    <property type="entry name" value="40S ribosomal protein S2"/>
    <property type="match status" value="1"/>
</dbReference>
<dbReference type="SUPFAM" id="SSF54211">
    <property type="entry name" value="Ribosomal protein S5 domain 2-like"/>
    <property type="match status" value="1"/>
</dbReference>